<evidence type="ECO:0000259" key="1">
    <source>
        <dbReference type="Pfam" id="PF06283"/>
    </source>
</evidence>
<evidence type="ECO:0000313" key="3">
    <source>
        <dbReference type="Proteomes" id="UP000824112"/>
    </source>
</evidence>
<dbReference type="SUPFAM" id="SSF52317">
    <property type="entry name" value="Class I glutamine amidotransferase-like"/>
    <property type="match status" value="1"/>
</dbReference>
<sequence>MKNTFSLNLFQKCFYYKCIIVICLFLFPSITATQVSAKKSIKVLLISGQNNHDWKRTHPFMKKALDAAKIFETDIVLTTTSEEVKNFSAPFDKYDVVLFDYNTTDNWPKTTQEAFEKYVKKGGGVVIIHASNNSFPQWPAFNEMIGLGGWGDRNEKWGPYAYWENGKLKLDYSPGIGGSHGARCDIKVINRNPQHPIMKGLPQVWLREHDELYDQLRGPAKNMTILGTAYSVNSKREEPVIFTLTYGKGRIFHWVCGHLWEGDNDMRSLESIDFITLLQRGTEWAATGKVKQKVPDNFPTEDKAQYSTTIKIE</sequence>
<dbReference type="PANTHER" id="PTHR40469">
    <property type="entry name" value="SECRETED GLYCOSYL HYDROLASE"/>
    <property type="match status" value="1"/>
</dbReference>
<dbReference type="Gene3D" id="3.40.50.880">
    <property type="match status" value="1"/>
</dbReference>
<organism evidence="2 3">
    <name type="scientific">Candidatus Gallibacteroides avistercoris</name>
    <dbReference type="NCBI Taxonomy" id="2840833"/>
    <lineage>
        <taxon>Bacteria</taxon>
        <taxon>Pseudomonadati</taxon>
        <taxon>Bacteroidota</taxon>
        <taxon>Bacteroidia</taxon>
        <taxon>Bacteroidales</taxon>
        <taxon>Bacteroidaceae</taxon>
        <taxon>Bacteroidaceae incertae sedis</taxon>
        <taxon>Candidatus Gallibacteroides</taxon>
    </lineage>
</organism>
<gene>
    <name evidence="2" type="ORF">IAB03_04340</name>
</gene>
<name>A0A9D1M7M4_9BACT</name>
<evidence type="ECO:0000313" key="2">
    <source>
        <dbReference type="EMBL" id="HIU55023.1"/>
    </source>
</evidence>
<proteinExistence type="predicted"/>
<reference evidence="2" key="2">
    <citation type="journal article" date="2021" name="PeerJ">
        <title>Extensive microbial diversity within the chicken gut microbiome revealed by metagenomics and culture.</title>
        <authorList>
            <person name="Gilroy R."/>
            <person name="Ravi A."/>
            <person name="Getino M."/>
            <person name="Pursley I."/>
            <person name="Horton D.L."/>
            <person name="Alikhan N.F."/>
            <person name="Baker D."/>
            <person name="Gharbi K."/>
            <person name="Hall N."/>
            <person name="Watson M."/>
            <person name="Adriaenssens E.M."/>
            <person name="Foster-Nyarko E."/>
            <person name="Jarju S."/>
            <person name="Secka A."/>
            <person name="Antonio M."/>
            <person name="Oren A."/>
            <person name="Chaudhuri R.R."/>
            <person name="La Ragione R."/>
            <person name="Hildebrand F."/>
            <person name="Pallen M.J."/>
        </authorList>
    </citation>
    <scope>NUCLEOTIDE SEQUENCE</scope>
    <source>
        <strain evidence="2">CHK158-818</strain>
    </source>
</reference>
<dbReference type="Proteomes" id="UP000824112">
    <property type="component" value="Unassembled WGS sequence"/>
</dbReference>
<dbReference type="InterPro" id="IPR029062">
    <property type="entry name" value="Class_I_gatase-like"/>
</dbReference>
<dbReference type="InterPro" id="IPR029010">
    <property type="entry name" value="ThuA-like"/>
</dbReference>
<comment type="caution">
    <text evidence="2">The sequence shown here is derived from an EMBL/GenBank/DDBJ whole genome shotgun (WGS) entry which is preliminary data.</text>
</comment>
<dbReference type="PANTHER" id="PTHR40469:SF2">
    <property type="entry name" value="GALACTOSE-BINDING DOMAIN-LIKE SUPERFAMILY PROTEIN"/>
    <property type="match status" value="1"/>
</dbReference>
<feature type="domain" description="ThuA-like" evidence="1">
    <location>
        <begin position="42"/>
        <end position="285"/>
    </location>
</feature>
<reference evidence="2" key="1">
    <citation type="submission" date="2020-10" db="EMBL/GenBank/DDBJ databases">
        <authorList>
            <person name="Gilroy R."/>
        </authorList>
    </citation>
    <scope>NUCLEOTIDE SEQUENCE</scope>
    <source>
        <strain evidence="2">CHK158-818</strain>
    </source>
</reference>
<dbReference type="Pfam" id="PF06283">
    <property type="entry name" value="ThuA"/>
    <property type="match status" value="1"/>
</dbReference>
<dbReference type="AlphaFoldDB" id="A0A9D1M7M4"/>
<accession>A0A9D1M7M4</accession>
<protein>
    <submittedName>
        <fullName evidence="2">ThuA domain-containing protein</fullName>
    </submittedName>
</protein>
<dbReference type="EMBL" id="DVNA01000104">
    <property type="protein sequence ID" value="HIU55023.1"/>
    <property type="molecule type" value="Genomic_DNA"/>
</dbReference>